<dbReference type="AlphaFoldDB" id="A0ABD1D4X1"/>
<evidence type="ECO:0000313" key="1">
    <source>
        <dbReference type="EMBL" id="KAL1394652.1"/>
    </source>
</evidence>
<dbReference type="Proteomes" id="UP001562425">
    <property type="component" value="Unassembled WGS sequence"/>
</dbReference>
<gene>
    <name evidence="1" type="ORF">pipiens_011791</name>
</gene>
<sequence>MKVGFKVQAAVKPNSQYLDYGLHWHCAGCVRLIVFPSRSVGDINRALVVLYNDWMVITATGVSLNAPQQFVDYR</sequence>
<accession>A0ABD1D4X1</accession>
<name>A0ABD1D4X1_CULPP</name>
<dbReference type="EMBL" id="JBEHCU010007490">
    <property type="protein sequence ID" value="KAL1394652.1"/>
    <property type="molecule type" value="Genomic_DNA"/>
</dbReference>
<protein>
    <submittedName>
        <fullName evidence="1">Uncharacterized protein</fullName>
    </submittedName>
</protein>
<evidence type="ECO:0000313" key="2">
    <source>
        <dbReference type="Proteomes" id="UP001562425"/>
    </source>
</evidence>
<reference evidence="1 2" key="1">
    <citation type="submission" date="2024-05" db="EMBL/GenBank/DDBJ databases">
        <title>Culex pipiens pipiens assembly and annotation.</title>
        <authorList>
            <person name="Alout H."/>
            <person name="Durand T."/>
        </authorList>
    </citation>
    <scope>NUCLEOTIDE SEQUENCE [LARGE SCALE GENOMIC DNA]</scope>
    <source>
        <strain evidence="1">HA-2024</strain>
        <tissue evidence="1">Whole body</tissue>
    </source>
</reference>
<keyword evidence="2" id="KW-1185">Reference proteome</keyword>
<organism evidence="1 2">
    <name type="scientific">Culex pipiens pipiens</name>
    <name type="common">Northern house mosquito</name>
    <dbReference type="NCBI Taxonomy" id="38569"/>
    <lineage>
        <taxon>Eukaryota</taxon>
        <taxon>Metazoa</taxon>
        <taxon>Ecdysozoa</taxon>
        <taxon>Arthropoda</taxon>
        <taxon>Hexapoda</taxon>
        <taxon>Insecta</taxon>
        <taxon>Pterygota</taxon>
        <taxon>Neoptera</taxon>
        <taxon>Endopterygota</taxon>
        <taxon>Diptera</taxon>
        <taxon>Nematocera</taxon>
        <taxon>Culicoidea</taxon>
        <taxon>Culicidae</taxon>
        <taxon>Culicinae</taxon>
        <taxon>Culicini</taxon>
        <taxon>Culex</taxon>
        <taxon>Culex</taxon>
    </lineage>
</organism>
<proteinExistence type="predicted"/>
<comment type="caution">
    <text evidence="1">The sequence shown here is derived from an EMBL/GenBank/DDBJ whole genome shotgun (WGS) entry which is preliminary data.</text>
</comment>